<sequence>MGILFTSTVDDLLRARVASLAAAVACGEASTDEAVASLRAVGLLGPASGVGLRGAADTVATLAEECPRTAWAVLRELDASGAAAEVLELSWFAGIARAGLFEAEAVVDRGRHEAYRVEVDQLRADTYSLLGGWHRWSHNTLTGSISELWVLLGIARALADRANRLAVELGAGPAPVRRLAALSGDRALAA</sequence>
<dbReference type="EMBL" id="NMVQ01000016">
    <property type="protein sequence ID" value="OYO21375.1"/>
    <property type="molecule type" value="Genomic_DNA"/>
</dbReference>
<dbReference type="AlphaFoldDB" id="A0A255H0Y3"/>
<proteinExistence type="predicted"/>
<keyword evidence="2" id="KW-1185">Reference proteome</keyword>
<accession>A0A255H0Y3</accession>
<comment type="caution">
    <text evidence="1">The sequence shown here is derived from an EMBL/GenBank/DDBJ whole genome shotgun (WGS) entry which is preliminary data.</text>
</comment>
<evidence type="ECO:0000313" key="2">
    <source>
        <dbReference type="Proteomes" id="UP000216311"/>
    </source>
</evidence>
<dbReference type="Proteomes" id="UP000216311">
    <property type="component" value="Unassembled WGS sequence"/>
</dbReference>
<reference evidence="1 2" key="1">
    <citation type="submission" date="2017-07" db="EMBL/GenBank/DDBJ databases">
        <title>Draft whole genome sequences of clinical Proprionibacteriaceae strains.</title>
        <authorList>
            <person name="Bernier A.-M."/>
            <person name="Bernard K."/>
            <person name="Domingo M.-C."/>
        </authorList>
    </citation>
    <scope>NUCLEOTIDE SEQUENCE [LARGE SCALE GENOMIC DNA]</scope>
    <source>
        <strain evidence="1 2">NML 130396</strain>
    </source>
</reference>
<evidence type="ECO:0000313" key="1">
    <source>
        <dbReference type="EMBL" id="OYO21375.1"/>
    </source>
</evidence>
<organism evidence="1 2">
    <name type="scientific">Enemella dayhoffiae</name>
    <dbReference type="NCBI Taxonomy" id="2016507"/>
    <lineage>
        <taxon>Bacteria</taxon>
        <taxon>Bacillati</taxon>
        <taxon>Actinomycetota</taxon>
        <taxon>Actinomycetes</taxon>
        <taxon>Propionibacteriales</taxon>
        <taxon>Propionibacteriaceae</taxon>
        <taxon>Enemella</taxon>
    </lineage>
</organism>
<name>A0A255H0Y3_9ACTN</name>
<dbReference type="OrthoDB" id="9956435at2"/>
<protein>
    <submittedName>
        <fullName evidence="1">Uncharacterized protein</fullName>
    </submittedName>
</protein>
<dbReference type="RefSeq" id="WP_094364110.1">
    <property type="nucleotide sequence ID" value="NZ_NMVQ01000016.1"/>
</dbReference>
<gene>
    <name evidence="1" type="ORF">CGZ93_10545</name>
</gene>